<dbReference type="InterPro" id="IPR021341">
    <property type="entry name" value="DUF2958"/>
</dbReference>
<dbReference type="OrthoDB" id="1070337at2"/>
<dbReference type="Proteomes" id="UP000031843">
    <property type="component" value="Chromosome secondary"/>
</dbReference>
<sequence>MENKLHTQLLQKMAGYPLGSQAEANDPVVVAKLLDVAGSATWWLTEYDPEDRIGFCYVTGLAYDEWGTVSIDELFEMWMTFATDPRRNVWRVQTTKPGIGTPRIELDRSFEPKLFSEVKAMVAKYALRASNAV</sequence>
<keyword evidence="2" id="KW-1185">Reference proteome</keyword>
<dbReference type="RefSeq" id="WP_043353633.1">
    <property type="nucleotide sequence ID" value="NZ_CP010537.1"/>
</dbReference>
<name>A0A0C4YI16_9BURK</name>
<dbReference type="Pfam" id="PF11171">
    <property type="entry name" value="DUF2958"/>
    <property type="match status" value="1"/>
</dbReference>
<evidence type="ECO:0000313" key="2">
    <source>
        <dbReference type="Proteomes" id="UP000031843"/>
    </source>
</evidence>
<dbReference type="STRING" id="68895.RR42_s0659"/>
<dbReference type="AlphaFoldDB" id="A0A0C4YI16"/>
<evidence type="ECO:0008006" key="3">
    <source>
        <dbReference type="Google" id="ProtNLM"/>
    </source>
</evidence>
<gene>
    <name evidence="1" type="ORF">RR42_s0659</name>
</gene>
<reference evidence="1 2" key="1">
    <citation type="journal article" date="2015" name="Genome Announc.">
        <title>Complete Genome Sequence of Cupriavidus basilensis 4G11, Isolated from the Oak Ridge Field Research Center Site.</title>
        <authorList>
            <person name="Ray J."/>
            <person name="Waters R.J."/>
            <person name="Skerker J.M."/>
            <person name="Kuehl J.V."/>
            <person name="Price M.N."/>
            <person name="Huang J."/>
            <person name="Chakraborty R."/>
            <person name="Arkin A.P."/>
            <person name="Deutschbauer A."/>
        </authorList>
    </citation>
    <scope>NUCLEOTIDE SEQUENCE [LARGE SCALE GENOMIC DNA]</scope>
    <source>
        <strain evidence="1">4G11</strain>
    </source>
</reference>
<evidence type="ECO:0000313" key="1">
    <source>
        <dbReference type="EMBL" id="AJG22250.1"/>
    </source>
</evidence>
<accession>A0A0C4YI16</accession>
<organism evidence="1 2">
    <name type="scientific">Cupriavidus basilensis</name>
    <dbReference type="NCBI Taxonomy" id="68895"/>
    <lineage>
        <taxon>Bacteria</taxon>
        <taxon>Pseudomonadati</taxon>
        <taxon>Pseudomonadota</taxon>
        <taxon>Betaproteobacteria</taxon>
        <taxon>Burkholderiales</taxon>
        <taxon>Burkholderiaceae</taxon>
        <taxon>Cupriavidus</taxon>
    </lineage>
</organism>
<dbReference type="KEGG" id="cbw:RR42_s0659"/>
<dbReference type="EMBL" id="CP010537">
    <property type="protein sequence ID" value="AJG22250.1"/>
    <property type="molecule type" value="Genomic_DNA"/>
</dbReference>
<proteinExistence type="predicted"/>
<protein>
    <recommendedName>
        <fullName evidence="3">DUF2958 domain-containing protein</fullName>
    </recommendedName>
</protein>